<keyword evidence="2" id="KW-1185">Reference proteome</keyword>
<reference evidence="1" key="1">
    <citation type="submission" date="2022-01" db="EMBL/GenBank/DDBJ databases">
        <title>Genome Sequence Resource for Two Populations of Ditylenchus destructor, the Migratory Endoparasitic Phytonematode.</title>
        <authorList>
            <person name="Zhang H."/>
            <person name="Lin R."/>
            <person name="Xie B."/>
        </authorList>
    </citation>
    <scope>NUCLEOTIDE SEQUENCE</scope>
    <source>
        <strain evidence="1">BazhouSP</strain>
    </source>
</reference>
<protein>
    <submittedName>
        <fullName evidence="1">Uncharacterized protein</fullName>
    </submittedName>
</protein>
<evidence type="ECO:0000313" key="1">
    <source>
        <dbReference type="EMBL" id="KAI1727916.1"/>
    </source>
</evidence>
<accession>A0AAD4NED2</accession>
<dbReference type="Proteomes" id="UP001201812">
    <property type="component" value="Unassembled WGS sequence"/>
</dbReference>
<dbReference type="EMBL" id="JAKKPZ010000001">
    <property type="protein sequence ID" value="KAI1727916.1"/>
    <property type="molecule type" value="Genomic_DNA"/>
</dbReference>
<proteinExistence type="predicted"/>
<gene>
    <name evidence="1" type="ORF">DdX_00057</name>
</gene>
<comment type="caution">
    <text evidence="1">The sequence shown here is derived from an EMBL/GenBank/DDBJ whole genome shotgun (WGS) entry which is preliminary data.</text>
</comment>
<name>A0AAD4NED2_9BILA</name>
<evidence type="ECO:0000313" key="2">
    <source>
        <dbReference type="Proteomes" id="UP001201812"/>
    </source>
</evidence>
<dbReference type="AlphaFoldDB" id="A0AAD4NED2"/>
<sequence>MPQPIYPKFFRDILSYFYRRELEQIQDSCSLANRLVDNDFPEKPYHVWDSLVVEKGKKNVITVYLRNKNKVWNPVSRTWLANYKWQNAIRNGHYSLDQIKPYLGKKGRVKAMHIPLKKGMFAQEDMKVFESLAHIWEGQFVTIYPGFADEDNAYQEGLQNDLNRLLNTSALFRCRELELSGVNIAFSNYPLLYSVPVLRVVILEEHLAGHVIPEHWVDFLENIDQNGGKVVPFLWLEPIYELMELFDTIRIAFSKSNKPCKFKLYTIVSKDELLTEFLDANETSHEMLQLSSVPESTAKNIFKKLTNFHEANVLLYLLERKKKE</sequence>
<organism evidence="1 2">
    <name type="scientific">Ditylenchus destructor</name>
    <dbReference type="NCBI Taxonomy" id="166010"/>
    <lineage>
        <taxon>Eukaryota</taxon>
        <taxon>Metazoa</taxon>
        <taxon>Ecdysozoa</taxon>
        <taxon>Nematoda</taxon>
        <taxon>Chromadorea</taxon>
        <taxon>Rhabditida</taxon>
        <taxon>Tylenchina</taxon>
        <taxon>Tylenchomorpha</taxon>
        <taxon>Sphaerularioidea</taxon>
        <taxon>Anguinidae</taxon>
        <taxon>Anguininae</taxon>
        <taxon>Ditylenchus</taxon>
    </lineage>
</organism>